<dbReference type="SUPFAM" id="SSF46785">
    <property type="entry name" value="Winged helix' DNA-binding domain"/>
    <property type="match status" value="1"/>
</dbReference>
<dbReference type="InterPro" id="IPR036388">
    <property type="entry name" value="WH-like_DNA-bd_sf"/>
</dbReference>
<proteinExistence type="predicted"/>
<dbReference type="GO" id="GO:0003677">
    <property type="term" value="F:DNA binding"/>
    <property type="evidence" value="ECO:0007669"/>
    <property type="project" value="UniProtKB-KW"/>
</dbReference>
<dbReference type="InterPro" id="IPR036390">
    <property type="entry name" value="WH_DNA-bd_sf"/>
</dbReference>
<evidence type="ECO:0000256" key="2">
    <source>
        <dbReference type="ARBA" id="ARBA00023125"/>
    </source>
</evidence>
<dbReference type="PANTHER" id="PTHR35790:SF4">
    <property type="entry name" value="HTH-TYPE TRANSCRIPTIONAL REGULATOR PCHR"/>
    <property type="match status" value="1"/>
</dbReference>
<reference evidence="5 6" key="1">
    <citation type="submission" date="2018-03" db="EMBL/GenBank/DDBJ databases">
        <authorList>
            <person name="Keele B.F."/>
        </authorList>
    </citation>
    <scope>NUCLEOTIDE SEQUENCE [LARGE SCALE GENOMIC DNA]</scope>
    <source>
        <strain evidence="5 6">CeCT 8812</strain>
    </source>
</reference>
<evidence type="ECO:0000313" key="5">
    <source>
        <dbReference type="EMBL" id="SPF28076.1"/>
    </source>
</evidence>
<dbReference type="InterPro" id="IPR052067">
    <property type="entry name" value="Metal_resp_HTH_trans_reg"/>
</dbReference>
<dbReference type="GO" id="GO:0003700">
    <property type="term" value="F:DNA-binding transcription factor activity"/>
    <property type="evidence" value="ECO:0007669"/>
    <property type="project" value="InterPro"/>
</dbReference>
<organism evidence="5 6">
    <name type="scientific">Pontivivens insulae</name>
    <dbReference type="NCBI Taxonomy" id="1639689"/>
    <lineage>
        <taxon>Bacteria</taxon>
        <taxon>Pseudomonadati</taxon>
        <taxon>Pseudomonadota</taxon>
        <taxon>Alphaproteobacteria</taxon>
        <taxon>Rhodobacterales</taxon>
        <taxon>Paracoccaceae</taxon>
        <taxon>Pontivivens</taxon>
    </lineage>
</organism>
<dbReference type="PROSITE" id="PS50995">
    <property type="entry name" value="HTH_MARR_2"/>
    <property type="match status" value="1"/>
</dbReference>
<sequence>MLLCSVEIAILVANVTINRYATPMNDQFDLNGFMPYMLNRAAEGTSKGFQRHYADRYGMLRTEWRVLFHLGRYGDLTAKEICHRASLHKTKVSRAVAALEARRFLTRTTLETDRRHEVLSLTRGGQSAFKDLIGEAQRYHTRLMEPFSTDERATIRKFLDMMASQPR</sequence>
<protein>
    <recommendedName>
        <fullName evidence="4">HTH marR-type domain-containing protein</fullName>
    </recommendedName>
</protein>
<dbReference type="Pfam" id="PF12802">
    <property type="entry name" value="MarR_2"/>
    <property type="match status" value="1"/>
</dbReference>
<gene>
    <name evidence="5" type="ORF">POI8812_00374</name>
</gene>
<evidence type="ECO:0000256" key="3">
    <source>
        <dbReference type="ARBA" id="ARBA00023163"/>
    </source>
</evidence>
<dbReference type="Proteomes" id="UP000244932">
    <property type="component" value="Unassembled WGS sequence"/>
</dbReference>
<dbReference type="EMBL" id="OMKW01000001">
    <property type="protein sequence ID" value="SPF28076.1"/>
    <property type="molecule type" value="Genomic_DNA"/>
</dbReference>
<dbReference type="AlphaFoldDB" id="A0A2R8A7A9"/>
<keyword evidence="1" id="KW-0805">Transcription regulation</keyword>
<accession>A0A2R8A7A9</accession>
<feature type="domain" description="HTH marR-type" evidence="4">
    <location>
        <begin position="31"/>
        <end position="164"/>
    </location>
</feature>
<dbReference type="Gene3D" id="1.10.10.10">
    <property type="entry name" value="Winged helix-like DNA-binding domain superfamily/Winged helix DNA-binding domain"/>
    <property type="match status" value="1"/>
</dbReference>
<dbReference type="InterPro" id="IPR000835">
    <property type="entry name" value="HTH_MarR-typ"/>
</dbReference>
<evidence type="ECO:0000313" key="6">
    <source>
        <dbReference type="Proteomes" id="UP000244932"/>
    </source>
</evidence>
<dbReference type="SMART" id="SM00347">
    <property type="entry name" value="HTH_MARR"/>
    <property type="match status" value="1"/>
</dbReference>
<dbReference type="PANTHER" id="PTHR35790">
    <property type="entry name" value="HTH-TYPE TRANSCRIPTIONAL REGULATOR PCHR"/>
    <property type="match status" value="1"/>
</dbReference>
<name>A0A2R8A7A9_9RHOB</name>
<keyword evidence="2" id="KW-0238">DNA-binding</keyword>
<keyword evidence="3" id="KW-0804">Transcription</keyword>
<keyword evidence="6" id="KW-1185">Reference proteome</keyword>
<evidence type="ECO:0000256" key="1">
    <source>
        <dbReference type="ARBA" id="ARBA00023015"/>
    </source>
</evidence>
<evidence type="ECO:0000259" key="4">
    <source>
        <dbReference type="PROSITE" id="PS50995"/>
    </source>
</evidence>